<dbReference type="Proteomes" id="UP000774326">
    <property type="component" value="Unassembled WGS sequence"/>
</dbReference>
<keyword evidence="2" id="KW-1185">Reference proteome</keyword>
<dbReference type="AlphaFoldDB" id="A0A9P8Q9W3"/>
<evidence type="ECO:0000313" key="1">
    <source>
        <dbReference type="EMBL" id="KAH3687077.1"/>
    </source>
</evidence>
<reference evidence="1" key="2">
    <citation type="submission" date="2021-01" db="EMBL/GenBank/DDBJ databases">
        <authorList>
            <person name="Schikora-Tamarit M.A."/>
        </authorList>
    </citation>
    <scope>NUCLEOTIDE SEQUENCE</scope>
    <source>
        <strain evidence="1">CBS2887</strain>
    </source>
</reference>
<organism evidence="1 2">
    <name type="scientific">Wickerhamomyces pijperi</name>
    <name type="common">Yeast</name>
    <name type="synonym">Pichia pijperi</name>
    <dbReference type="NCBI Taxonomy" id="599730"/>
    <lineage>
        <taxon>Eukaryota</taxon>
        <taxon>Fungi</taxon>
        <taxon>Dikarya</taxon>
        <taxon>Ascomycota</taxon>
        <taxon>Saccharomycotina</taxon>
        <taxon>Saccharomycetes</taxon>
        <taxon>Phaffomycetales</taxon>
        <taxon>Wickerhamomycetaceae</taxon>
        <taxon>Wickerhamomyces</taxon>
    </lineage>
</organism>
<dbReference type="OrthoDB" id="5308060at2759"/>
<name>A0A9P8Q9W3_WICPI</name>
<dbReference type="InterPro" id="IPR013952">
    <property type="entry name" value="DUF1776_fun"/>
</dbReference>
<dbReference type="EMBL" id="JAEUBG010001025">
    <property type="protein sequence ID" value="KAH3687077.1"/>
    <property type="molecule type" value="Genomic_DNA"/>
</dbReference>
<dbReference type="Pfam" id="PF08643">
    <property type="entry name" value="DUF1776"/>
    <property type="match status" value="1"/>
</dbReference>
<accession>A0A9P8Q9W3</accession>
<evidence type="ECO:0000313" key="2">
    <source>
        <dbReference type="Proteomes" id="UP000774326"/>
    </source>
</evidence>
<sequence length="400" mass="45879">MVDPVDATFDTIYRWSQYVQRSTQYVKSQAEQSYEYLSDSINSQISPAVDEQVSVEDPSLLSWKSIGPIVQTVNQNKTITILSIITSLITFKYLRSQNLIPIVPPSPSNHKGRRLRRRAERLANGARKDVVLIIGSITDPMTRHLAQDLEHRGYIVYITSLNSASETRFFQMEMYSELKALIFSLQDWEFNRLQLLKFNEILKTDHIPFQGAMGNKLDLKGVIVMNDNTNGNNVNGAVKGAFHHVSSLQVERCLLGNFNYVVGLFQMGLLDLCGDYQDVKVLFLQSVKLELPFNLVENLNVESMQAFVKLLKLEYPALDIKILKISGLLMEKLSKAQGLKAFFYKVFDMLNSRESLWRIRRDDVQFIGTGARFIYLFRSWTPNWLSSSYFKGYFKDGEST</sequence>
<comment type="caution">
    <text evidence="1">The sequence shown here is derived from an EMBL/GenBank/DDBJ whole genome shotgun (WGS) entry which is preliminary data.</text>
</comment>
<proteinExistence type="predicted"/>
<reference evidence="1" key="1">
    <citation type="journal article" date="2021" name="Open Biol.">
        <title>Shared evolutionary footprints suggest mitochondrial oxidative damage underlies multiple complex I losses in fungi.</title>
        <authorList>
            <person name="Schikora-Tamarit M.A."/>
            <person name="Marcet-Houben M."/>
            <person name="Nosek J."/>
            <person name="Gabaldon T."/>
        </authorList>
    </citation>
    <scope>NUCLEOTIDE SEQUENCE</scope>
    <source>
        <strain evidence="1">CBS2887</strain>
    </source>
</reference>
<gene>
    <name evidence="1" type="ORF">WICPIJ_001950</name>
</gene>
<protein>
    <submittedName>
        <fullName evidence="1">Uncharacterized protein</fullName>
    </submittedName>
</protein>